<evidence type="ECO:0000313" key="3">
    <source>
        <dbReference type="Proteomes" id="UP000192936"/>
    </source>
</evidence>
<sequence length="288" mass="30604">MEHSEGQGTDGYRIRVMSRADLDRAVDWAREEGWNPGLHDASAFHAVDPAGFLVGLLDGQPVASLSVVRYPGNFGFLGFYIVRPEVRGRGYGWRLWQAGLRHLEGCTVGLDGVVAQQENYRKSGFALSHRNIRFGGSVPDGGAGETALVDARTVPFDRLAALDAGLFPAPRPGFLANWIALPGATALAAVRDGALTGFGVIRPCHSGFKIGPLYAADGTVARDLVLALARAAGAGPVFLDVPEPNGEAVRLAQEFGLTQQFETARMYLGPAPATDLGRLFGVTSFELG</sequence>
<dbReference type="PANTHER" id="PTHR47237">
    <property type="entry name" value="SLL0310 PROTEIN"/>
    <property type="match status" value="1"/>
</dbReference>
<feature type="domain" description="N-acetyltransferase" evidence="1">
    <location>
        <begin position="12"/>
        <end position="155"/>
    </location>
</feature>
<gene>
    <name evidence="2" type="ORF">SAMN02982917_0104</name>
</gene>
<dbReference type="AlphaFoldDB" id="A0A1X7HQJ4"/>
<name>A0A1X7HQJ4_9PROT</name>
<dbReference type="InterPro" id="IPR052729">
    <property type="entry name" value="Acyl/Acetyltrans_Enzymes"/>
</dbReference>
<dbReference type="Gene3D" id="3.40.630.90">
    <property type="match status" value="1"/>
</dbReference>
<evidence type="ECO:0000259" key="1">
    <source>
        <dbReference type="PROSITE" id="PS51186"/>
    </source>
</evidence>
<dbReference type="GO" id="GO:0016747">
    <property type="term" value="F:acyltransferase activity, transferring groups other than amino-acyl groups"/>
    <property type="evidence" value="ECO:0007669"/>
    <property type="project" value="InterPro"/>
</dbReference>
<accession>A0A1X7HQJ4</accession>
<dbReference type="Pfam" id="PF00583">
    <property type="entry name" value="Acetyltransf_1"/>
    <property type="match status" value="1"/>
</dbReference>
<dbReference type="SUPFAM" id="SSF55729">
    <property type="entry name" value="Acyl-CoA N-acyltransferases (Nat)"/>
    <property type="match status" value="1"/>
</dbReference>
<dbReference type="Proteomes" id="UP000192936">
    <property type="component" value="Unassembled WGS sequence"/>
</dbReference>
<dbReference type="InterPro" id="IPR041496">
    <property type="entry name" value="YitH/HolE_GNAT"/>
</dbReference>
<protein>
    <submittedName>
        <fullName evidence="2">Acetyltransferase (GNAT) domain-containing protein</fullName>
    </submittedName>
</protein>
<evidence type="ECO:0000313" key="2">
    <source>
        <dbReference type="EMBL" id="SMF91084.1"/>
    </source>
</evidence>
<dbReference type="RefSeq" id="WP_085091928.1">
    <property type="nucleotide sequence ID" value="NZ_FXAK01000010.1"/>
</dbReference>
<reference evidence="2 3" key="1">
    <citation type="submission" date="2017-04" db="EMBL/GenBank/DDBJ databases">
        <authorList>
            <person name="Afonso C.L."/>
            <person name="Miller P.J."/>
            <person name="Scott M.A."/>
            <person name="Spackman E."/>
            <person name="Goraichik I."/>
            <person name="Dimitrov K.M."/>
            <person name="Suarez D.L."/>
            <person name="Swayne D.E."/>
        </authorList>
    </citation>
    <scope>NUCLEOTIDE SEQUENCE [LARGE SCALE GENOMIC DNA]</scope>
    <source>
        <strain evidence="2 3">A2P</strain>
    </source>
</reference>
<dbReference type="CDD" id="cd04301">
    <property type="entry name" value="NAT_SF"/>
    <property type="match status" value="1"/>
</dbReference>
<dbReference type="Pfam" id="PF18014">
    <property type="entry name" value="Acetyltransf_18"/>
    <property type="match status" value="1"/>
</dbReference>
<dbReference type="EMBL" id="FXAK01000010">
    <property type="protein sequence ID" value="SMF91084.1"/>
    <property type="molecule type" value="Genomic_DNA"/>
</dbReference>
<organism evidence="2 3">
    <name type="scientific">Azospirillum oryzae</name>
    <dbReference type="NCBI Taxonomy" id="286727"/>
    <lineage>
        <taxon>Bacteria</taxon>
        <taxon>Pseudomonadati</taxon>
        <taxon>Pseudomonadota</taxon>
        <taxon>Alphaproteobacteria</taxon>
        <taxon>Rhodospirillales</taxon>
        <taxon>Azospirillaceae</taxon>
        <taxon>Azospirillum</taxon>
    </lineage>
</organism>
<proteinExistence type="predicted"/>
<dbReference type="PROSITE" id="PS51186">
    <property type="entry name" value="GNAT"/>
    <property type="match status" value="1"/>
</dbReference>
<dbReference type="InterPro" id="IPR000182">
    <property type="entry name" value="GNAT_dom"/>
</dbReference>
<keyword evidence="2" id="KW-0808">Transferase</keyword>
<dbReference type="InterPro" id="IPR016181">
    <property type="entry name" value="Acyl_CoA_acyltransferase"/>
</dbReference>
<dbReference type="PANTHER" id="PTHR47237:SF1">
    <property type="entry name" value="SLL0310 PROTEIN"/>
    <property type="match status" value="1"/>
</dbReference>
<dbReference type="Gene3D" id="3.40.630.30">
    <property type="match status" value="1"/>
</dbReference>
<dbReference type="STRING" id="286727.SAMN02982917_0104"/>